<evidence type="ECO:0000313" key="1">
    <source>
        <dbReference type="EMBL" id="QGZ96299.1"/>
    </source>
</evidence>
<dbReference type="KEGG" id="tsv:DSM104635_03157"/>
<reference evidence="2" key="1">
    <citation type="submission" date="2019-12" db="EMBL/GenBank/DDBJ databases">
        <title>Complete genome of Terracaulis silvestris 0127_4.</title>
        <authorList>
            <person name="Vieira S."/>
            <person name="Riedel T."/>
            <person name="Sproer C."/>
            <person name="Pascual J."/>
            <person name="Boedeker C."/>
            <person name="Overmann J."/>
        </authorList>
    </citation>
    <scope>NUCLEOTIDE SEQUENCE [LARGE SCALE GENOMIC DNA]</scope>
    <source>
        <strain evidence="2">0127_4</strain>
    </source>
</reference>
<dbReference type="NCBIfam" id="TIGR02436">
    <property type="entry name" value="four helix bundle protein"/>
    <property type="match status" value="1"/>
</dbReference>
<gene>
    <name evidence="1" type="ORF">DSM104635_03157</name>
</gene>
<organism evidence="1 2">
    <name type="scientific">Terricaulis silvestris</name>
    <dbReference type="NCBI Taxonomy" id="2686094"/>
    <lineage>
        <taxon>Bacteria</taxon>
        <taxon>Pseudomonadati</taxon>
        <taxon>Pseudomonadota</taxon>
        <taxon>Alphaproteobacteria</taxon>
        <taxon>Caulobacterales</taxon>
        <taxon>Caulobacteraceae</taxon>
        <taxon>Terricaulis</taxon>
    </lineage>
</organism>
<dbReference type="PANTHER" id="PTHR38471">
    <property type="entry name" value="FOUR HELIX BUNDLE PROTEIN"/>
    <property type="match status" value="1"/>
</dbReference>
<dbReference type="InterPro" id="IPR036583">
    <property type="entry name" value="23S_rRNA_IVS_sf"/>
</dbReference>
<accession>A0A6I6MNN1</accession>
<sequence>MEVLQAYRDLRVWREAMTLAEMCYGLTRDFPRDELYGLTSQTRRASVSIAANIAEGYGRESTGSYIQFLRIAQGSCKELETHVMLSERVLGVDGAKVLEQSETVGKMLRGLIKSLQE</sequence>
<dbReference type="SUPFAM" id="SSF158446">
    <property type="entry name" value="IVS-encoded protein-like"/>
    <property type="match status" value="1"/>
</dbReference>
<proteinExistence type="predicted"/>
<dbReference type="Proteomes" id="UP000431269">
    <property type="component" value="Chromosome"/>
</dbReference>
<dbReference type="NCBIfam" id="NF008911">
    <property type="entry name" value="PRK12275.1-2"/>
    <property type="match status" value="1"/>
</dbReference>
<evidence type="ECO:0000313" key="2">
    <source>
        <dbReference type="Proteomes" id="UP000431269"/>
    </source>
</evidence>
<name>A0A6I6MNN1_9CAUL</name>
<dbReference type="Gene3D" id="1.20.1440.60">
    <property type="entry name" value="23S rRNA-intervening sequence"/>
    <property type="match status" value="1"/>
</dbReference>
<dbReference type="PANTHER" id="PTHR38471:SF2">
    <property type="entry name" value="FOUR HELIX BUNDLE PROTEIN"/>
    <property type="match status" value="1"/>
</dbReference>
<dbReference type="InterPro" id="IPR012657">
    <property type="entry name" value="23S_rRNA-intervening_sequence"/>
</dbReference>
<protein>
    <submittedName>
        <fullName evidence="1">Four helix bundle protein</fullName>
    </submittedName>
</protein>
<dbReference type="EMBL" id="CP047045">
    <property type="protein sequence ID" value="QGZ96299.1"/>
    <property type="molecule type" value="Genomic_DNA"/>
</dbReference>
<dbReference type="Pfam" id="PF05635">
    <property type="entry name" value="23S_rRNA_IVP"/>
    <property type="match status" value="1"/>
</dbReference>
<keyword evidence="2" id="KW-1185">Reference proteome</keyword>
<dbReference type="CDD" id="cd16377">
    <property type="entry name" value="23S_rRNA_IVP_like"/>
    <property type="match status" value="1"/>
</dbReference>
<dbReference type="AlphaFoldDB" id="A0A6I6MNN1"/>